<evidence type="ECO:0000313" key="2">
    <source>
        <dbReference type="Proteomes" id="UP000265520"/>
    </source>
</evidence>
<sequence length="51" mass="5476">IMEAHTFSSVFVTPESISAFRKGRLLGSGMDEADIIVEAVADNEPVTLARP</sequence>
<proteinExistence type="predicted"/>
<evidence type="ECO:0000313" key="1">
    <source>
        <dbReference type="EMBL" id="MCI89988.1"/>
    </source>
</evidence>
<dbReference type="Proteomes" id="UP000265520">
    <property type="component" value="Unassembled WGS sequence"/>
</dbReference>
<protein>
    <submittedName>
        <fullName evidence="1">Uncharacterized protein</fullName>
    </submittedName>
</protein>
<name>A0A392VNK9_9FABA</name>
<keyword evidence="2" id="KW-1185">Reference proteome</keyword>
<organism evidence="1 2">
    <name type="scientific">Trifolium medium</name>
    <dbReference type="NCBI Taxonomy" id="97028"/>
    <lineage>
        <taxon>Eukaryota</taxon>
        <taxon>Viridiplantae</taxon>
        <taxon>Streptophyta</taxon>
        <taxon>Embryophyta</taxon>
        <taxon>Tracheophyta</taxon>
        <taxon>Spermatophyta</taxon>
        <taxon>Magnoliopsida</taxon>
        <taxon>eudicotyledons</taxon>
        <taxon>Gunneridae</taxon>
        <taxon>Pentapetalae</taxon>
        <taxon>rosids</taxon>
        <taxon>fabids</taxon>
        <taxon>Fabales</taxon>
        <taxon>Fabaceae</taxon>
        <taxon>Papilionoideae</taxon>
        <taxon>50 kb inversion clade</taxon>
        <taxon>NPAAA clade</taxon>
        <taxon>Hologalegina</taxon>
        <taxon>IRL clade</taxon>
        <taxon>Trifolieae</taxon>
        <taxon>Trifolium</taxon>
    </lineage>
</organism>
<feature type="non-terminal residue" evidence="1">
    <location>
        <position position="1"/>
    </location>
</feature>
<reference evidence="1 2" key="1">
    <citation type="journal article" date="2018" name="Front. Plant Sci.">
        <title>Red Clover (Trifolium pratense) and Zigzag Clover (T. medium) - A Picture of Genomic Similarities and Differences.</title>
        <authorList>
            <person name="Dluhosova J."/>
            <person name="Istvanek J."/>
            <person name="Nedelnik J."/>
            <person name="Repkova J."/>
        </authorList>
    </citation>
    <scope>NUCLEOTIDE SEQUENCE [LARGE SCALE GENOMIC DNA]</scope>
    <source>
        <strain evidence="2">cv. 10/8</strain>
        <tissue evidence="1">Leaf</tissue>
    </source>
</reference>
<accession>A0A392VNK9</accession>
<dbReference type="AlphaFoldDB" id="A0A392VNK9"/>
<dbReference type="EMBL" id="LXQA011232092">
    <property type="protein sequence ID" value="MCI89988.1"/>
    <property type="molecule type" value="Genomic_DNA"/>
</dbReference>
<comment type="caution">
    <text evidence="1">The sequence shown here is derived from an EMBL/GenBank/DDBJ whole genome shotgun (WGS) entry which is preliminary data.</text>
</comment>